<protein>
    <submittedName>
        <fullName evidence="2">Uncharacterized protein</fullName>
    </submittedName>
</protein>
<evidence type="ECO:0000256" key="1">
    <source>
        <dbReference type="SAM" id="Phobius"/>
    </source>
</evidence>
<gene>
    <name evidence="2" type="ORF">HMPREF0083_05328</name>
</gene>
<dbReference type="HOGENOM" id="CLU_2420596_0_0_9"/>
<dbReference type="STRING" id="649747.HMPREF0083_05328"/>
<reference evidence="2 3" key="1">
    <citation type="submission" date="2013-08" db="EMBL/GenBank/DDBJ databases">
        <authorList>
            <person name="Weinstock G."/>
            <person name="Sodergren E."/>
            <person name="Wylie T."/>
            <person name="Fulton L."/>
            <person name="Fulton R."/>
            <person name="Fronick C."/>
            <person name="O'Laughlin M."/>
            <person name="Godfrey J."/>
            <person name="Miner T."/>
            <person name="Herter B."/>
            <person name="Appelbaum E."/>
            <person name="Cordes M."/>
            <person name="Lek S."/>
            <person name="Wollam A."/>
            <person name="Pepin K.H."/>
            <person name="Palsikar V.B."/>
            <person name="Mitreva M."/>
            <person name="Wilson R.K."/>
        </authorList>
    </citation>
    <scope>NUCLEOTIDE SEQUENCE [LARGE SCALE GENOMIC DNA]</scope>
    <source>
        <strain evidence="2 3">ATCC 12856</strain>
    </source>
</reference>
<dbReference type="EMBL" id="AWSJ01000322">
    <property type="protein sequence ID" value="ERI06486.1"/>
    <property type="molecule type" value="Genomic_DNA"/>
</dbReference>
<feature type="transmembrane region" description="Helical" evidence="1">
    <location>
        <begin position="18"/>
        <end position="42"/>
    </location>
</feature>
<dbReference type="PATRIC" id="fig|649747.3.peg.4797"/>
<keyword evidence="1" id="KW-1133">Transmembrane helix</keyword>
<keyword evidence="3" id="KW-1185">Reference proteome</keyword>
<organism evidence="2 3">
    <name type="scientific">Aneurinibacillus aneurinilyticus ATCC 12856</name>
    <dbReference type="NCBI Taxonomy" id="649747"/>
    <lineage>
        <taxon>Bacteria</taxon>
        <taxon>Bacillati</taxon>
        <taxon>Bacillota</taxon>
        <taxon>Bacilli</taxon>
        <taxon>Bacillales</taxon>
        <taxon>Paenibacillaceae</taxon>
        <taxon>Aneurinibacillus group</taxon>
        <taxon>Aneurinibacillus</taxon>
    </lineage>
</organism>
<accession>U1Y6I7</accession>
<keyword evidence="1" id="KW-0812">Transmembrane</keyword>
<name>U1Y6I7_ANEAE</name>
<proteinExistence type="predicted"/>
<comment type="caution">
    <text evidence="2">The sequence shown here is derived from an EMBL/GenBank/DDBJ whole genome shotgun (WGS) entry which is preliminary data.</text>
</comment>
<dbReference type="AlphaFoldDB" id="U1Y6I7"/>
<sequence length="91" mass="9841">MNCELSGLSAPLAFSQGLWILLIFLALFVALVILRFISLLLTTTQNKGETPMKNNGKKEKMSLLTSSALETKWALGVSYTAGIAMSPIAHN</sequence>
<evidence type="ECO:0000313" key="3">
    <source>
        <dbReference type="Proteomes" id="UP000016511"/>
    </source>
</evidence>
<evidence type="ECO:0000313" key="2">
    <source>
        <dbReference type="EMBL" id="ERI06486.1"/>
    </source>
</evidence>
<keyword evidence="1" id="KW-0472">Membrane</keyword>
<dbReference type="Proteomes" id="UP000016511">
    <property type="component" value="Unassembled WGS sequence"/>
</dbReference>